<dbReference type="SUPFAM" id="SSF53067">
    <property type="entry name" value="Actin-like ATPase domain"/>
    <property type="match status" value="1"/>
</dbReference>
<organism evidence="4 5">
    <name type="scientific">Blastococcus tunisiensis</name>
    <dbReference type="NCBI Taxonomy" id="1798228"/>
    <lineage>
        <taxon>Bacteria</taxon>
        <taxon>Bacillati</taxon>
        <taxon>Actinomycetota</taxon>
        <taxon>Actinomycetes</taxon>
        <taxon>Geodermatophilales</taxon>
        <taxon>Geodermatophilaceae</taxon>
        <taxon>Blastococcus</taxon>
    </lineage>
</organism>
<dbReference type="STRING" id="1798228.SAMN05216574_103240"/>
<dbReference type="GO" id="GO:0017168">
    <property type="term" value="F:5-oxoprolinase (ATP-hydrolyzing) activity"/>
    <property type="evidence" value="ECO:0007669"/>
    <property type="project" value="TreeGrafter"/>
</dbReference>
<dbReference type="InterPro" id="IPR045079">
    <property type="entry name" value="Oxoprolinase-like"/>
</dbReference>
<dbReference type="Proteomes" id="UP000198589">
    <property type="component" value="Unassembled WGS sequence"/>
</dbReference>
<dbReference type="InterPro" id="IPR049517">
    <property type="entry name" value="ACX-like_C"/>
</dbReference>
<dbReference type="InterPro" id="IPR008040">
    <property type="entry name" value="Hydant_A_N"/>
</dbReference>
<evidence type="ECO:0000259" key="3">
    <source>
        <dbReference type="Pfam" id="PF19278"/>
    </source>
</evidence>
<proteinExistence type="predicted"/>
<feature type="domain" description="Acetophenone carboxylase-like C-terminal" evidence="3">
    <location>
        <begin position="514"/>
        <end position="677"/>
    </location>
</feature>
<gene>
    <name evidence="4" type="ORF">SAMN05216574_103240</name>
</gene>
<dbReference type="AlphaFoldDB" id="A0A1I2A695"/>
<dbReference type="EMBL" id="FOND01000003">
    <property type="protein sequence ID" value="SFE39441.1"/>
    <property type="molecule type" value="Genomic_DNA"/>
</dbReference>
<evidence type="ECO:0000259" key="1">
    <source>
        <dbReference type="Pfam" id="PF01968"/>
    </source>
</evidence>
<name>A0A1I2A695_9ACTN</name>
<protein>
    <submittedName>
        <fullName evidence="4">N-methylhydantoinase A</fullName>
    </submittedName>
</protein>
<evidence type="ECO:0000313" key="4">
    <source>
        <dbReference type="EMBL" id="SFE39441.1"/>
    </source>
</evidence>
<feature type="domain" description="Hydantoinase/oxoprolinase N-terminal" evidence="2">
    <location>
        <begin position="12"/>
        <end position="191"/>
    </location>
</feature>
<dbReference type="GO" id="GO:0005829">
    <property type="term" value="C:cytosol"/>
    <property type="evidence" value="ECO:0007669"/>
    <property type="project" value="TreeGrafter"/>
</dbReference>
<dbReference type="PANTHER" id="PTHR11365:SF23">
    <property type="entry name" value="HYPOTHETICAL 5-OXOPROLINASE (EUROFUNG)-RELATED"/>
    <property type="match status" value="1"/>
</dbReference>
<dbReference type="InterPro" id="IPR043129">
    <property type="entry name" value="ATPase_NBD"/>
</dbReference>
<dbReference type="PANTHER" id="PTHR11365">
    <property type="entry name" value="5-OXOPROLINASE RELATED"/>
    <property type="match status" value="1"/>
</dbReference>
<accession>A0A1I2A695</accession>
<evidence type="ECO:0000313" key="5">
    <source>
        <dbReference type="Proteomes" id="UP000198589"/>
    </source>
</evidence>
<dbReference type="Pfam" id="PF19278">
    <property type="entry name" value="Hydant_A_C"/>
    <property type="match status" value="1"/>
</dbReference>
<evidence type="ECO:0000259" key="2">
    <source>
        <dbReference type="Pfam" id="PF05378"/>
    </source>
</evidence>
<dbReference type="GO" id="GO:0006749">
    <property type="term" value="P:glutathione metabolic process"/>
    <property type="evidence" value="ECO:0007669"/>
    <property type="project" value="TreeGrafter"/>
</dbReference>
<feature type="domain" description="Hydantoinase A/oxoprolinase" evidence="1">
    <location>
        <begin position="211"/>
        <end position="497"/>
    </location>
</feature>
<sequence length="692" mass="74031">MVDVPTRGPWWFGIDVGGTFTDVVGINRETGETREHKVLTTKPRLEEGVIAALRETGVPIGDVAEIVHGHTSGINAVLSRTGARVALLATAGHRDLLDIGRQDREFGPDFYDPSWLRPHQARPIVKRQDRYGIVERIGWDGTQVLPLDENQVRTAARKLRDEGIESVAVCFLNSYISQEHEQRAAAIVREELPEAYVQTSALYPVTKEHERTATIALDAYVGPIVTRYLERLVEGLDGTGFSGSLWIMTMNGGIGTVAETSKAPVFQLVSGPVGGVNGAVHLARTAKSPNLLTMDVGGTSTDIAVVQDGEAPMTDLWSIENGLTMTMPVLDIHSVGSGAGSIVHIDAVGNLRVGPQSAGSTPGPACYGRGGTEPTLTDACVALGMLQPDLFAGGAITLEVELARKALGTVADQLGMSVEELADAAYRLACSDIAGSIRSISTYRGLDVRDFGLLAFGAAGPMVADRVARELGSRKVLVPASPGEFSAFGLLTSDLRVTRARSPLTTLADHDPDALEVAYGEMEKDIIEDLGRQGVAADAIEFERAFFAMYRGQTWDNRLPLQSGTIDSESIGRMLRQVHELYEQRYGFSAEEIPVLVSTLEVTGVSRRPEMTTAFRPSAAAVSTEPQRRVSLRLAGQVHDDSPVYTREQLSGGLTVSGPAIIVESYATTVVNAGSTASVTDTGELLLTLDQA</sequence>
<reference evidence="5" key="1">
    <citation type="submission" date="2016-10" db="EMBL/GenBank/DDBJ databases">
        <authorList>
            <person name="Varghese N."/>
            <person name="Submissions S."/>
        </authorList>
    </citation>
    <scope>NUCLEOTIDE SEQUENCE [LARGE SCALE GENOMIC DNA]</scope>
    <source>
        <strain evidence="5">DSM 46838</strain>
    </source>
</reference>
<dbReference type="InterPro" id="IPR002821">
    <property type="entry name" value="Hydantoinase_A"/>
</dbReference>
<dbReference type="Pfam" id="PF01968">
    <property type="entry name" value="Hydantoinase_A"/>
    <property type="match status" value="1"/>
</dbReference>
<keyword evidence="5" id="KW-1185">Reference proteome</keyword>
<dbReference type="Pfam" id="PF05378">
    <property type="entry name" value="Hydant_A_N"/>
    <property type="match status" value="1"/>
</dbReference>